<proteinExistence type="predicted"/>
<dbReference type="RefSeq" id="WP_131299757.1">
    <property type="nucleotide sequence ID" value="NZ_SJJR01000001.1"/>
</dbReference>
<protein>
    <submittedName>
        <fullName evidence="2">Class I SAM-dependent methyltransferase</fullName>
    </submittedName>
</protein>
<sequence>MTEHQVVEIEHQVAEGAPVELPPDFAQWLALREPADVAARAVDLVEAVRATLTGDGPYVLHDLGAGTGSLGRWLAPLLPGPQHWILYDQDPDLLARARADMPTAAADGAPVTVHTRQGDLTRLRAADLAGAALVTASALLDMLTAAEIDHLVAVCAEAGCPALFLISVTGTVRLTPADPLDGEIADAFNAHQRRTAGGRRLLGPDAVDACATAFARHAMTVRTRPSPWRLGPEQADLTAQWLTGWLDAACEQRPELTDLTREYAQRRLAEAKAGRLRVLVDHTDLLAVPH</sequence>
<organism evidence="2 3">
    <name type="scientific">Micromonospora zingiberis</name>
    <dbReference type="NCBI Taxonomy" id="2053011"/>
    <lineage>
        <taxon>Bacteria</taxon>
        <taxon>Bacillati</taxon>
        <taxon>Actinomycetota</taxon>
        <taxon>Actinomycetes</taxon>
        <taxon>Micromonosporales</taxon>
        <taxon>Micromonosporaceae</taxon>
        <taxon>Micromonospora</taxon>
    </lineage>
</organism>
<evidence type="ECO:0000313" key="2">
    <source>
        <dbReference type="EMBL" id="TCC00351.1"/>
    </source>
</evidence>
<feature type="domain" description="Methyltransferase" evidence="1">
    <location>
        <begin position="62"/>
        <end position="156"/>
    </location>
</feature>
<comment type="caution">
    <text evidence="2">The sequence shown here is derived from an EMBL/GenBank/DDBJ whole genome shotgun (WGS) entry which is preliminary data.</text>
</comment>
<keyword evidence="2" id="KW-0808">Transferase</keyword>
<name>A0A4R0GRV1_9ACTN</name>
<accession>A0A4R0GRV1</accession>
<gene>
    <name evidence="2" type="ORF">E0H26_01230</name>
</gene>
<keyword evidence="3" id="KW-1185">Reference proteome</keyword>
<dbReference type="InterPro" id="IPR041698">
    <property type="entry name" value="Methyltransf_25"/>
</dbReference>
<dbReference type="OrthoDB" id="7273451at2"/>
<dbReference type="AlphaFoldDB" id="A0A4R0GRV1"/>
<dbReference type="InterPro" id="IPR029063">
    <property type="entry name" value="SAM-dependent_MTases_sf"/>
</dbReference>
<dbReference type="GO" id="GO:0032259">
    <property type="term" value="P:methylation"/>
    <property type="evidence" value="ECO:0007669"/>
    <property type="project" value="UniProtKB-KW"/>
</dbReference>
<dbReference type="Pfam" id="PF13649">
    <property type="entry name" value="Methyltransf_25"/>
    <property type="match status" value="1"/>
</dbReference>
<dbReference type="Proteomes" id="UP000292274">
    <property type="component" value="Unassembled WGS sequence"/>
</dbReference>
<reference evidence="2 3" key="1">
    <citation type="submission" date="2019-02" db="EMBL/GenBank/DDBJ databases">
        <title>Jishengella sp. nov., isolated from a root of Zingiber montanum.</title>
        <authorList>
            <person name="Kuncharoen N."/>
            <person name="Kudo T."/>
            <person name="Masahiro Y."/>
            <person name="Ohkuma M."/>
            <person name="Tanasupawat S."/>
        </authorList>
    </citation>
    <scope>NUCLEOTIDE SEQUENCE [LARGE SCALE GENOMIC DNA]</scope>
    <source>
        <strain evidence="2 3">PLAI 1-1</strain>
    </source>
</reference>
<dbReference type="EMBL" id="SJJR01000001">
    <property type="protein sequence ID" value="TCC00351.1"/>
    <property type="molecule type" value="Genomic_DNA"/>
</dbReference>
<dbReference type="GO" id="GO:0008168">
    <property type="term" value="F:methyltransferase activity"/>
    <property type="evidence" value="ECO:0007669"/>
    <property type="project" value="UniProtKB-KW"/>
</dbReference>
<keyword evidence="2" id="KW-0489">Methyltransferase</keyword>
<dbReference type="Gene3D" id="3.40.50.150">
    <property type="entry name" value="Vaccinia Virus protein VP39"/>
    <property type="match status" value="1"/>
</dbReference>
<evidence type="ECO:0000259" key="1">
    <source>
        <dbReference type="Pfam" id="PF13649"/>
    </source>
</evidence>
<dbReference type="SUPFAM" id="SSF53335">
    <property type="entry name" value="S-adenosyl-L-methionine-dependent methyltransferases"/>
    <property type="match status" value="1"/>
</dbReference>
<evidence type="ECO:0000313" key="3">
    <source>
        <dbReference type="Proteomes" id="UP000292274"/>
    </source>
</evidence>